<sequence length="48" mass="4876">MIGRPDLACLVAAVLLTVIDPATAARHAAQHAICEAAKGIPFVAGHVD</sequence>
<protein>
    <submittedName>
        <fullName evidence="2">Uncharacterized protein</fullName>
    </submittedName>
</protein>
<reference evidence="2" key="1">
    <citation type="submission" date="2020-11" db="EMBL/GenBank/DDBJ databases">
        <title>Nocardioides cynanchi sp. nov., isolated from soil of rhizosphere of Cynanchum wilfordii.</title>
        <authorList>
            <person name="Lee J.-S."/>
            <person name="Suh M.K."/>
            <person name="Kim J.-S."/>
        </authorList>
    </citation>
    <scope>NUCLEOTIDE SEQUENCE</scope>
    <source>
        <strain evidence="2">KCTC 19276</strain>
    </source>
</reference>
<dbReference type="EMBL" id="JADKPO010000025">
    <property type="protein sequence ID" value="MBF4769412.1"/>
    <property type="molecule type" value="Genomic_DNA"/>
</dbReference>
<evidence type="ECO:0000313" key="2">
    <source>
        <dbReference type="EMBL" id="MBF4769412.1"/>
    </source>
</evidence>
<keyword evidence="3" id="KW-1185">Reference proteome</keyword>
<evidence type="ECO:0000256" key="1">
    <source>
        <dbReference type="SAM" id="SignalP"/>
    </source>
</evidence>
<feature type="chain" id="PRO_5037252540" evidence="1">
    <location>
        <begin position="25"/>
        <end position="48"/>
    </location>
</feature>
<dbReference type="RefSeq" id="WP_194697562.1">
    <property type="nucleotide sequence ID" value="NZ_JADKPO010000025.1"/>
</dbReference>
<comment type="caution">
    <text evidence="2">The sequence shown here is derived from an EMBL/GenBank/DDBJ whole genome shotgun (WGS) entry which is preliminary data.</text>
</comment>
<dbReference type="AlphaFoldDB" id="A0A930VMJ0"/>
<accession>A0A930VMJ0</accession>
<name>A0A930VMJ0_9ACTN</name>
<organism evidence="2 3">
    <name type="scientific">Nocardioides agariphilus</name>
    <dbReference type="NCBI Taxonomy" id="433664"/>
    <lineage>
        <taxon>Bacteria</taxon>
        <taxon>Bacillati</taxon>
        <taxon>Actinomycetota</taxon>
        <taxon>Actinomycetes</taxon>
        <taxon>Propionibacteriales</taxon>
        <taxon>Nocardioidaceae</taxon>
        <taxon>Nocardioides</taxon>
    </lineage>
</organism>
<evidence type="ECO:0000313" key="3">
    <source>
        <dbReference type="Proteomes" id="UP000660668"/>
    </source>
</evidence>
<keyword evidence="1" id="KW-0732">Signal</keyword>
<gene>
    <name evidence="2" type="ORF">ISU10_16710</name>
</gene>
<proteinExistence type="predicted"/>
<dbReference type="Proteomes" id="UP000660668">
    <property type="component" value="Unassembled WGS sequence"/>
</dbReference>
<feature type="signal peptide" evidence="1">
    <location>
        <begin position="1"/>
        <end position="24"/>
    </location>
</feature>